<evidence type="ECO:0000256" key="2">
    <source>
        <dbReference type="ARBA" id="ARBA00022525"/>
    </source>
</evidence>
<dbReference type="SUPFAM" id="SSF51126">
    <property type="entry name" value="Pectin lyase-like"/>
    <property type="match status" value="2"/>
</dbReference>
<evidence type="ECO:0000313" key="7">
    <source>
        <dbReference type="EMBL" id="KAH1898945.1"/>
    </source>
</evidence>
<proteinExistence type="predicted"/>
<evidence type="ECO:0000256" key="4">
    <source>
        <dbReference type="SAM" id="MobiDB-lite"/>
    </source>
</evidence>
<dbReference type="EMBL" id="JAIBSC010000090">
    <property type="protein sequence ID" value="KAH1898945.1"/>
    <property type="molecule type" value="Genomic_DNA"/>
</dbReference>
<feature type="domain" description="Rhamnogalacturonase A/B/Epimerase-like pectate lyase" evidence="6">
    <location>
        <begin position="470"/>
        <end position="544"/>
    </location>
</feature>
<dbReference type="InterPro" id="IPR012334">
    <property type="entry name" value="Pectin_lyas_fold"/>
</dbReference>
<protein>
    <recommendedName>
        <fullName evidence="6">Rhamnogalacturonase A/B/Epimerase-like pectate lyase domain-containing protein</fullName>
    </recommendedName>
</protein>
<feature type="chain" id="PRO_5040449344" description="Rhamnogalacturonase A/B/Epimerase-like pectate lyase domain-containing protein" evidence="5">
    <location>
        <begin position="21"/>
        <end position="1069"/>
    </location>
</feature>
<dbReference type="InterPro" id="IPR011050">
    <property type="entry name" value="Pectin_lyase_fold/virulence"/>
</dbReference>
<evidence type="ECO:0000313" key="8">
    <source>
        <dbReference type="Proteomes" id="UP000813423"/>
    </source>
</evidence>
<dbReference type="Pfam" id="PF12708">
    <property type="entry name" value="Pect-lyase_RHGA_epim"/>
    <property type="match status" value="2"/>
</dbReference>
<sequence length="1069" mass="112577">MARFAWLLTSSLSFSILSTAFPAGAHFQAPTNFSTFNVEQWVPSLDYVPHKQQATFSRITIPFPIQNKTARPWDPVTQGSTGNLTSHDRQKRASCGGPTPDNPSKFWLETITHSGESSFLDSTYKHNYKVFRNVVTDFGADNTGAKDASAAIQNAINAGASNGPNRASHSMGTTGQPAIIYLPAGTYLMEGSLQLYVGTVIVGDALNPPTLKASANFPNDHIVYGKDPHLGGTINFYIGFKNVIIDSTSVAASKSITLLDWTVSQATQLTNVVFNMPTYSNHVGVTSQYDSNSNIILNDLTFNGGAIGMELSGQQWILKGITINGANVGIKAGAFQLVCLDCNLSNGATGIDASGISGSLTVIDSSGNSLGNMIVSSNAGGSAQNSIILENVQCTNSGSTVSLNNNAVLSGSVTSTWVHGNMYSGGATTPTHAQGSQVTTPRANVLLGANSKYFTMAPPTYAQYSSSQFINVKTVSGLPVMGDGATDDTANINAILAQYAGCKIIYFPAGTYIVTGTIFVPAGSIIVGDAYASAISATGSNFWNPNAPTTMVKVGNAGDVGVAQFTDMMFTVADVLQGCKLVEVNIAGAAPGDVGFWNTHFRIGGAVGSKVQTSCYGSPDQCKAAWGLLHLTSTSSAYIENMWGWTADHDLDGNGGTTTIATGRGLLVEATKGTWLVGTAMEHHTLYQYNFEYAQNVFSAFQQSETPYWQGWGSPDLAPAPWSSNLIASDPNFSNCDANDAGCRMAFFERIRGSSNLFLYGGCVWTFFNHNGGCNGDCQANAVRILSSAGSVYLYGTNVKAISNIVLENTAAAAKESDNSGGWGGVVAAYLHNVGSGSRRRRSSNANGAAVTGNGLNWYSSSLTSGAAGYQDPEYYYCFRGSAANFPPIQNWMGFTAMFDLNQQTSMALVESGPIQGAIWNAIVEVSAAAKVDPRLILAVVMQESSGNVYVGCTNNGVQNCGLMQAYAGSVSFNPNDPQGSITQMIIDGTQGTAQGGGLVQWFNNENVGANTGGNPYNVLRGYNSGSINFNDLDDPQGATASDGMVMMAMDIELLVDGSDGYIGSHRDC</sequence>
<dbReference type="Gene3D" id="2.160.20.10">
    <property type="entry name" value="Single-stranded right-handed beta-helix, Pectin lyase-like"/>
    <property type="match status" value="2"/>
</dbReference>
<comment type="subcellular location">
    <subcellularLocation>
        <location evidence="1">Secreted</location>
    </subcellularLocation>
</comment>
<dbReference type="InterPro" id="IPR024535">
    <property type="entry name" value="RHGA/B-epi-like_pectate_lyase"/>
</dbReference>
<dbReference type="AlphaFoldDB" id="A0A9P8N8Y8"/>
<reference evidence="7" key="1">
    <citation type="submission" date="2021-08" db="EMBL/GenBank/DDBJ databases">
        <title>Global Aspergillus fumigatus from environmental and clinical sources.</title>
        <authorList>
            <person name="Barber A."/>
            <person name="Sae-Ong T."/>
        </authorList>
    </citation>
    <scope>NUCLEOTIDE SEQUENCE</scope>
    <source>
        <strain evidence="7">NRZ-2016-071</strain>
    </source>
</reference>
<dbReference type="SUPFAM" id="SSF53955">
    <property type="entry name" value="Lysozyme-like"/>
    <property type="match status" value="1"/>
</dbReference>
<feature type="domain" description="Rhamnogalacturonase A/B/Epimerase-like pectate lyase" evidence="6">
    <location>
        <begin position="131"/>
        <end position="352"/>
    </location>
</feature>
<dbReference type="InterPro" id="IPR039279">
    <property type="entry name" value="QRT3-like"/>
</dbReference>
<gene>
    <name evidence="7" type="ORF">KXV57_009408</name>
</gene>
<feature type="signal peptide" evidence="5">
    <location>
        <begin position="1"/>
        <end position="20"/>
    </location>
</feature>
<keyword evidence="3 5" id="KW-0732">Signal</keyword>
<dbReference type="Proteomes" id="UP000813423">
    <property type="component" value="Unassembled WGS sequence"/>
</dbReference>
<feature type="region of interest" description="Disordered" evidence="4">
    <location>
        <begin position="70"/>
        <end position="101"/>
    </location>
</feature>
<name>A0A9P8N8Y8_ASPFM</name>
<dbReference type="PANTHER" id="PTHR33928:SF2">
    <property type="entry name" value="PECTATE LYASE SUPERFAMILY PROTEIN DOMAIN-CONTAINING PROTEIN-RELATED"/>
    <property type="match status" value="1"/>
</dbReference>
<accession>A0A9P8N8Y8</accession>
<evidence type="ECO:0000259" key="6">
    <source>
        <dbReference type="Pfam" id="PF12708"/>
    </source>
</evidence>
<dbReference type="GO" id="GO:0005576">
    <property type="term" value="C:extracellular region"/>
    <property type="evidence" value="ECO:0007669"/>
    <property type="project" value="UniProtKB-SubCell"/>
</dbReference>
<comment type="caution">
    <text evidence="7">The sequence shown here is derived from an EMBL/GenBank/DDBJ whole genome shotgun (WGS) entry which is preliminary data.</text>
</comment>
<dbReference type="FunFam" id="2.160.20.10:FF:000049">
    <property type="entry name" value="Putative exo-beta-1,3-glucanase"/>
    <property type="match status" value="1"/>
</dbReference>
<dbReference type="PANTHER" id="PTHR33928">
    <property type="entry name" value="POLYGALACTURONASE QRT3"/>
    <property type="match status" value="1"/>
</dbReference>
<evidence type="ECO:0000256" key="3">
    <source>
        <dbReference type="ARBA" id="ARBA00022729"/>
    </source>
</evidence>
<dbReference type="CDD" id="cd23668">
    <property type="entry name" value="GH55_beta13glucanase-like"/>
    <property type="match status" value="1"/>
</dbReference>
<organism evidence="7 8">
    <name type="scientific">Aspergillus fumigatus</name>
    <name type="common">Neosartorya fumigata</name>
    <dbReference type="NCBI Taxonomy" id="746128"/>
    <lineage>
        <taxon>Eukaryota</taxon>
        <taxon>Fungi</taxon>
        <taxon>Dikarya</taxon>
        <taxon>Ascomycota</taxon>
        <taxon>Pezizomycotina</taxon>
        <taxon>Eurotiomycetes</taxon>
        <taxon>Eurotiomycetidae</taxon>
        <taxon>Eurotiales</taxon>
        <taxon>Aspergillaceae</taxon>
        <taxon>Aspergillus</taxon>
        <taxon>Aspergillus subgen. Fumigati</taxon>
    </lineage>
</organism>
<evidence type="ECO:0000256" key="1">
    <source>
        <dbReference type="ARBA" id="ARBA00004613"/>
    </source>
</evidence>
<dbReference type="GO" id="GO:0004650">
    <property type="term" value="F:polygalacturonase activity"/>
    <property type="evidence" value="ECO:0007669"/>
    <property type="project" value="InterPro"/>
</dbReference>
<dbReference type="InterPro" id="IPR023346">
    <property type="entry name" value="Lysozyme-like_dom_sf"/>
</dbReference>
<keyword evidence="2" id="KW-0964">Secreted</keyword>
<dbReference type="Gene3D" id="1.10.530.10">
    <property type="match status" value="1"/>
</dbReference>
<evidence type="ECO:0000256" key="5">
    <source>
        <dbReference type="SAM" id="SignalP"/>
    </source>
</evidence>
<dbReference type="FunFam" id="2.160.20.10:FF:000043">
    <property type="entry name" value="Exo-beta-1,3-glucanase, putative"/>
    <property type="match status" value="1"/>
</dbReference>